<dbReference type="AlphaFoldDB" id="A0A538TSQ0"/>
<accession>A0A538TSQ0</accession>
<dbReference type="GO" id="GO:0006355">
    <property type="term" value="P:regulation of DNA-templated transcription"/>
    <property type="evidence" value="ECO:0007669"/>
    <property type="project" value="InterPro"/>
</dbReference>
<dbReference type="InterPro" id="IPR002197">
    <property type="entry name" value="HTH_Fis"/>
</dbReference>
<comment type="caution">
    <text evidence="8">The sequence shown here is derived from an EMBL/GenBank/DDBJ whole genome shotgun (WGS) entry which is preliminary data.</text>
</comment>
<feature type="compositionally biased region" description="Low complexity" evidence="6">
    <location>
        <begin position="350"/>
        <end position="359"/>
    </location>
</feature>
<keyword evidence="5" id="KW-0804">Transcription</keyword>
<dbReference type="FunFam" id="3.40.50.300:FF:000006">
    <property type="entry name" value="DNA-binding transcriptional regulator NtrC"/>
    <property type="match status" value="1"/>
</dbReference>
<dbReference type="Gene3D" id="1.10.10.60">
    <property type="entry name" value="Homeodomain-like"/>
    <property type="match status" value="1"/>
</dbReference>
<protein>
    <submittedName>
        <fullName evidence="8">Sigma-54-dependent Fis family transcriptional regulator</fullName>
    </submittedName>
</protein>
<dbReference type="GO" id="GO:0043565">
    <property type="term" value="F:sequence-specific DNA binding"/>
    <property type="evidence" value="ECO:0007669"/>
    <property type="project" value="InterPro"/>
</dbReference>
<evidence type="ECO:0000313" key="8">
    <source>
        <dbReference type="EMBL" id="TMQ66661.1"/>
    </source>
</evidence>
<dbReference type="InterPro" id="IPR025662">
    <property type="entry name" value="Sigma_54_int_dom_ATP-bd_1"/>
</dbReference>
<gene>
    <name evidence="8" type="ORF">E6K79_01705</name>
</gene>
<dbReference type="EMBL" id="VBOZ01000008">
    <property type="protein sequence ID" value="TMQ66661.1"/>
    <property type="molecule type" value="Genomic_DNA"/>
</dbReference>
<dbReference type="Pfam" id="PF00158">
    <property type="entry name" value="Sigma54_activat"/>
    <property type="match status" value="1"/>
</dbReference>
<dbReference type="InterPro" id="IPR058031">
    <property type="entry name" value="AAA_lid_NorR"/>
</dbReference>
<dbReference type="PROSITE" id="PS50045">
    <property type="entry name" value="SIGMA54_INTERACT_4"/>
    <property type="match status" value="1"/>
</dbReference>
<dbReference type="Proteomes" id="UP000317691">
    <property type="component" value="Unassembled WGS sequence"/>
</dbReference>
<dbReference type="PROSITE" id="PS00675">
    <property type="entry name" value="SIGMA54_INTERACT_1"/>
    <property type="match status" value="1"/>
</dbReference>
<dbReference type="InterPro" id="IPR009057">
    <property type="entry name" value="Homeodomain-like_sf"/>
</dbReference>
<feature type="region of interest" description="Disordered" evidence="6">
    <location>
        <begin position="350"/>
        <end position="374"/>
    </location>
</feature>
<dbReference type="GO" id="GO:0005524">
    <property type="term" value="F:ATP binding"/>
    <property type="evidence" value="ECO:0007669"/>
    <property type="project" value="UniProtKB-KW"/>
</dbReference>
<name>A0A538TSQ0_UNCEI</name>
<organism evidence="8 9">
    <name type="scientific">Eiseniibacteriota bacterium</name>
    <dbReference type="NCBI Taxonomy" id="2212470"/>
    <lineage>
        <taxon>Bacteria</taxon>
        <taxon>Candidatus Eiseniibacteriota</taxon>
    </lineage>
</organism>
<dbReference type="PANTHER" id="PTHR32071:SF100">
    <property type="entry name" value="RESPONSE REGULATOR PROTEIN PILR"/>
    <property type="match status" value="1"/>
</dbReference>
<dbReference type="SUPFAM" id="SSF52540">
    <property type="entry name" value="P-loop containing nucleoside triphosphate hydrolases"/>
    <property type="match status" value="1"/>
</dbReference>
<keyword evidence="1" id="KW-0547">Nucleotide-binding</keyword>
<dbReference type="Pfam" id="PF02954">
    <property type="entry name" value="HTH_8"/>
    <property type="match status" value="1"/>
</dbReference>
<evidence type="ECO:0000256" key="5">
    <source>
        <dbReference type="ARBA" id="ARBA00023163"/>
    </source>
</evidence>
<dbReference type="CDD" id="cd00009">
    <property type="entry name" value="AAA"/>
    <property type="match status" value="1"/>
</dbReference>
<dbReference type="InterPro" id="IPR027417">
    <property type="entry name" value="P-loop_NTPase"/>
</dbReference>
<feature type="compositionally biased region" description="Basic and acidic residues" evidence="6">
    <location>
        <begin position="365"/>
        <end position="374"/>
    </location>
</feature>
<evidence type="ECO:0000259" key="7">
    <source>
        <dbReference type="PROSITE" id="PS50045"/>
    </source>
</evidence>
<dbReference type="Gene3D" id="3.40.50.300">
    <property type="entry name" value="P-loop containing nucleotide triphosphate hydrolases"/>
    <property type="match status" value="1"/>
</dbReference>
<dbReference type="PROSITE" id="PS00676">
    <property type="entry name" value="SIGMA54_INTERACT_2"/>
    <property type="match status" value="1"/>
</dbReference>
<evidence type="ECO:0000256" key="6">
    <source>
        <dbReference type="SAM" id="MobiDB-lite"/>
    </source>
</evidence>
<dbReference type="PRINTS" id="PR01590">
    <property type="entry name" value="HTHFIS"/>
</dbReference>
<dbReference type="InterPro" id="IPR002078">
    <property type="entry name" value="Sigma_54_int"/>
</dbReference>
<evidence type="ECO:0000256" key="1">
    <source>
        <dbReference type="ARBA" id="ARBA00022741"/>
    </source>
</evidence>
<evidence type="ECO:0000256" key="4">
    <source>
        <dbReference type="ARBA" id="ARBA00023125"/>
    </source>
</evidence>
<dbReference type="InterPro" id="IPR003593">
    <property type="entry name" value="AAA+_ATPase"/>
</dbReference>
<dbReference type="InterPro" id="IPR025944">
    <property type="entry name" value="Sigma_54_int_dom_CS"/>
</dbReference>
<dbReference type="Gene3D" id="1.10.8.60">
    <property type="match status" value="1"/>
</dbReference>
<dbReference type="Pfam" id="PF25601">
    <property type="entry name" value="AAA_lid_14"/>
    <property type="match status" value="1"/>
</dbReference>
<dbReference type="PROSITE" id="PS00688">
    <property type="entry name" value="SIGMA54_INTERACT_3"/>
    <property type="match status" value="1"/>
</dbReference>
<reference evidence="8 9" key="1">
    <citation type="journal article" date="2019" name="Nat. Microbiol.">
        <title>Mediterranean grassland soil C-N compound turnover is dependent on rainfall and depth, and is mediated by genomically divergent microorganisms.</title>
        <authorList>
            <person name="Diamond S."/>
            <person name="Andeer P.F."/>
            <person name="Li Z."/>
            <person name="Crits-Christoph A."/>
            <person name="Burstein D."/>
            <person name="Anantharaman K."/>
            <person name="Lane K.R."/>
            <person name="Thomas B.C."/>
            <person name="Pan C."/>
            <person name="Northen T.R."/>
            <person name="Banfield J.F."/>
        </authorList>
    </citation>
    <scope>NUCLEOTIDE SEQUENCE [LARGE SCALE GENOMIC DNA]</scope>
    <source>
        <strain evidence="8">WS_9</strain>
    </source>
</reference>
<dbReference type="SMART" id="SM00382">
    <property type="entry name" value="AAA"/>
    <property type="match status" value="1"/>
</dbReference>
<dbReference type="InterPro" id="IPR025943">
    <property type="entry name" value="Sigma_54_int_dom_ATP-bd_2"/>
</dbReference>
<keyword evidence="3" id="KW-0805">Transcription regulation</keyword>
<evidence type="ECO:0000256" key="3">
    <source>
        <dbReference type="ARBA" id="ARBA00023015"/>
    </source>
</evidence>
<keyword evidence="2" id="KW-0067">ATP-binding</keyword>
<evidence type="ECO:0000313" key="9">
    <source>
        <dbReference type="Proteomes" id="UP000317691"/>
    </source>
</evidence>
<proteinExistence type="predicted"/>
<dbReference type="PANTHER" id="PTHR32071">
    <property type="entry name" value="TRANSCRIPTIONAL REGULATORY PROTEIN"/>
    <property type="match status" value="1"/>
</dbReference>
<evidence type="ECO:0000256" key="2">
    <source>
        <dbReference type="ARBA" id="ARBA00022840"/>
    </source>
</evidence>
<sequence length="374" mass="41018">MMAVGWEHDRRRALEIEELATDGYGPHAETLGLVGRSRAVIELGHRIAALAPSPATVFVHGETGTGKELIARALHSESPRSERPFLPHNFASIPDSLVESELFGHAKGSFTGAHADRPGLFELANGGTLFLDEIGDASPSVQSRLLRVLQEGELRRVGDGRVRRVDVRIVAATHRDLAAEVRGARFRADLFYRLHVLTIRAPSLRERSEDVPLLVAYILRRLSRRQRPEARRITGEALDVLARYPWPGNVRELETALERAVHALGPGGTLTHDSLGEGLAAVDVPVVRERAENLRGRTRELEVEMIQSALRRTGGNRTRAARSLGLTRQGLWKKIRRLARDEVAADAHAVAADAHAVAAPGTNTRADDTRPDSP</sequence>
<feature type="domain" description="Sigma-54 factor interaction" evidence="7">
    <location>
        <begin position="33"/>
        <end position="262"/>
    </location>
</feature>
<dbReference type="SUPFAM" id="SSF46689">
    <property type="entry name" value="Homeodomain-like"/>
    <property type="match status" value="1"/>
</dbReference>
<keyword evidence="4" id="KW-0238">DNA-binding</keyword>